<dbReference type="InterPro" id="IPR018356">
    <property type="entry name" value="Tscrpt_reg_HTH_DeoR_CS"/>
</dbReference>
<dbReference type="KEGG" id="bgg:CFK41_05500"/>
<dbReference type="Gene3D" id="1.10.10.10">
    <property type="entry name" value="Winged helix-like DNA-binding domain superfamily/Winged helix DNA-binding domain"/>
    <property type="match status" value="1"/>
</dbReference>
<keyword evidence="2" id="KW-0678">Repressor</keyword>
<dbReference type="RefSeq" id="WP_096798759.1">
    <property type="nucleotide sequence ID" value="NZ_CP023564.1"/>
</dbReference>
<keyword evidence="3" id="KW-0805">Transcription regulation</keyword>
<organism evidence="8 9">
    <name type="scientific">Brachybacterium ginsengisoli</name>
    <dbReference type="NCBI Taxonomy" id="1331682"/>
    <lineage>
        <taxon>Bacteria</taxon>
        <taxon>Bacillati</taxon>
        <taxon>Actinomycetota</taxon>
        <taxon>Actinomycetes</taxon>
        <taxon>Micrococcales</taxon>
        <taxon>Dermabacteraceae</taxon>
        <taxon>Brachybacterium</taxon>
    </lineage>
</organism>
<dbReference type="InterPro" id="IPR014036">
    <property type="entry name" value="DeoR-like_C"/>
</dbReference>
<proteinExistence type="predicted"/>
<reference evidence="8 9" key="1">
    <citation type="journal article" date="2014" name="Int. J. Syst. Evol. Microbiol.">
        <title>Brachybacterium ginsengisoli sp. nov., isolated from soil of a ginseng field.</title>
        <authorList>
            <person name="Hoang V.A."/>
            <person name="Kim Y.J."/>
            <person name="Nguyen N.L."/>
            <person name="Yang D.C."/>
        </authorList>
    </citation>
    <scope>NUCLEOTIDE SEQUENCE [LARGE SCALE GENOMIC DNA]</scope>
    <source>
        <strain evidence="8 9">DCY80</strain>
    </source>
</reference>
<dbReference type="Proteomes" id="UP000217889">
    <property type="component" value="Chromosome"/>
</dbReference>
<gene>
    <name evidence="8" type="ORF">CFK41_05500</name>
</gene>
<dbReference type="InterPro" id="IPR036388">
    <property type="entry name" value="WH-like_DNA-bd_sf"/>
</dbReference>
<dbReference type="SUPFAM" id="SSF100950">
    <property type="entry name" value="NagB/RpiA/CoA transferase-like"/>
    <property type="match status" value="1"/>
</dbReference>
<dbReference type="InterPro" id="IPR050313">
    <property type="entry name" value="Carb_Metab_HTH_regulators"/>
</dbReference>
<sequence>MYAGERRRQILDELARTGRVTVTDLSAQFEVATETVRRDLDQLAGRNQLVRVHGGAIPRGTAEVEPDLQSRRVTNIEAKRRIALAAAELLPSDPQAAVLLDAGSSTAELLPHLSGRRGPVITNAPAIAQGALVHTDLAVHVLPGRVRPTTEAAVGASTVDALRTLHPEIAILGCNGLDLDGFTTPDPDEAAVKTAMVRSAGRRVVLADSTKFGARHLVTFARFADVDVLVTDAELPGDLRQGLADAGVEVRIA</sequence>
<dbReference type="SMART" id="SM00420">
    <property type="entry name" value="HTH_DEOR"/>
    <property type="match status" value="1"/>
</dbReference>
<dbReference type="InterPro" id="IPR037171">
    <property type="entry name" value="NagB/RpiA_transferase-like"/>
</dbReference>
<evidence type="ECO:0000256" key="2">
    <source>
        <dbReference type="ARBA" id="ARBA00022491"/>
    </source>
</evidence>
<keyword evidence="4" id="KW-0238">DNA-binding</keyword>
<evidence type="ECO:0000256" key="5">
    <source>
        <dbReference type="ARBA" id="ARBA00023163"/>
    </source>
</evidence>
<dbReference type="InterPro" id="IPR036390">
    <property type="entry name" value="WH_DNA-bd_sf"/>
</dbReference>
<dbReference type="GO" id="GO:0003677">
    <property type="term" value="F:DNA binding"/>
    <property type="evidence" value="ECO:0007669"/>
    <property type="project" value="UniProtKB-KW"/>
</dbReference>
<evidence type="ECO:0000256" key="1">
    <source>
        <dbReference type="ARBA" id="ARBA00021390"/>
    </source>
</evidence>
<comment type="function">
    <text evidence="6">Repressor of the lactose catabolism operon. Galactose-6-phosphate is the inducer.</text>
</comment>
<evidence type="ECO:0000259" key="7">
    <source>
        <dbReference type="PROSITE" id="PS51000"/>
    </source>
</evidence>
<dbReference type="InterPro" id="IPR001034">
    <property type="entry name" value="DeoR_HTH"/>
</dbReference>
<protein>
    <recommendedName>
        <fullName evidence="1">Lactose phosphotransferase system repressor</fullName>
    </recommendedName>
</protein>
<dbReference type="PROSITE" id="PS00894">
    <property type="entry name" value="HTH_DEOR_1"/>
    <property type="match status" value="1"/>
</dbReference>
<dbReference type="Pfam" id="PF08220">
    <property type="entry name" value="HTH_DeoR"/>
    <property type="match status" value="1"/>
</dbReference>
<dbReference type="AlphaFoldDB" id="A0A291GVQ4"/>
<dbReference type="EMBL" id="CP023564">
    <property type="protein sequence ID" value="ATG54290.1"/>
    <property type="molecule type" value="Genomic_DNA"/>
</dbReference>
<evidence type="ECO:0000313" key="8">
    <source>
        <dbReference type="EMBL" id="ATG54290.1"/>
    </source>
</evidence>
<dbReference type="GO" id="GO:0003700">
    <property type="term" value="F:DNA-binding transcription factor activity"/>
    <property type="evidence" value="ECO:0007669"/>
    <property type="project" value="InterPro"/>
</dbReference>
<dbReference type="Pfam" id="PF00455">
    <property type="entry name" value="DeoRC"/>
    <property type="match status" value="1"/>
</dbReference>
<dbReference type="SUPFAM" id="SSF46785">
    <property type="entry name" value="Winged helix' DNA-binding domain"/>
    <property type="match status" value="1"/>
</dbReference>
<evidence type="ECO:0000256" key="4">
    <source>
        <dbReference type="ARBA" id="ARBA00023125"/>
    </source>
</evidence>
<dbReference type="PANTHER" id="PTHR30363">
    <property type="entry name" value="HTH-TYPE TRANSCRIPTIONAL REGULATOR SRLR-RELATED"/>
    <property type="match status" value="1"/>
</dbReference>
<dbReference type="PRINTS" id="PR00037">
    <property type="entry name" value="HTHLACR"/>
</dbReference>
<name>A0A291GVQ4_9MICO</name>
<dbReference type="PROSITE" id="PS51000">
    <property type="entry name" value="HTH_DEOR_2"/>
    <property type="match status" value="1"/>
</dbReference>
<feature type="domain" description="HTH deoR-type" evidence="7">
    <location>
        <begin position="3"/>
        <end position="58"/>
    </location>
</feature>
<evidence type="ECO:0000256" key="6">
    <source>
        <dbReference type="ARBA" id="ARBA00024937"/>
    </source>
</evidence>
<keyword evidence="9" id="KW-1185">Reference proteome</keyword>
<accession>A0A291GVQ4</accession>
<evidence type="ECO:0000256" key="3">
    <source>
        <dbReference type="ARBA" id="ARBA00023015"/>
    </source>
</evidence>
<dbReference type="PANTHER" id="PTHR30363:SF4">
    <property type="entry name" value="GLYCEROL-3-PHOSPHATE REGULON REPRESSOR"/>
    <property type="match status" value="1"/>
</dbReference>
<keyword evidence="5" id="KW-0804">Transcription</keyword>
<dbReference type="OrthoDB" id="7688673at2"/>
<dbReference type="Gene3D" id="3.40.50.1360">
    <property type="match status" value="1"/>
</dbReference>
<dbReference type="SMART" id="SM01134">
    <property type="entry name" value="DeoRC"/>
    <property type="match status" value="1"/>
</dbReference>
<evidence type="ECO:0000313" key="9">
    <source>
        <dbReference type="Proteomes" id="UP000217889"/>
    </source>
</evidence>